<dbReference type="GO" id="GO:0005524">
    <property type="term" value="F:ATP binding"/>
    <property type="evidence" value="ECO:0007669"/>
    <property type="project" value="InterPro"/>
</dbReference>
<sequence>MTEKASFSSSSSEPFTKGLVQVFTGEGKGKTTAALGALIRALGHGLRVYIVYFMKGSYPYGERNILSKLPNVTMASFGSLEFVDPANVKPEEKEQAGQALAAAREAMLSGSYDLIVLDEVNLAVAWKLVELDEVVRFITDKPQNVELILTGRRADTRLVQLADLVTEMLKIKHPYDKGVIARKGIEY</sequence>
<protein>
    <recommendedName>
        <fullName evidence="2">Cob(I)alamin adenosyltransferase N-terminal domain-containing protein</fullName>
    </recommendedName>
</protein>
<evidence type="ECO:0008006" key="2">
    <source>
        <dbReference type="Google" id="ProtNLM"/>
    </source>
</evidence>
<evidence type="ECO:0000313" key="1">
    <source>
        <dbReference type="EMBL" id="GAI99765.1"/>
    </source>
</evidence>
<reference evidence="1" key="1">
    <citation type="journal article" date="2014" name="Front. Microbiol.">
        <title>High frequency of phylogenetically diverse reductive dehalogenase-homologous genes in deep subseafloor sedimentary metagenomes.</title>
        <authorList>
            <person name="Kawai M."/>
            <person name="Futagami T."/>
            <person name="Toyoda A."/>
            <person name="Takaki Y."/>
            <person name="Nishi S."/>
            <person name="Hori S."/>
            <person name="Arai W."/>
            <person name="Tsubouchi T."/>
            <person name="Morono Y."/>
            <person name="Uchiyama I."/>
            <person name="Ito T."/>
            <person name="Fujiyama A."/>
            <person name="Inagaki F."/>
            <person name="Takami H."/>
        </authorList>
    </citation>
    <scope>NUCLEOTIDE SEQUENCE</scope>
    <source>
        <strain evidence="1">Expedition CK06-06</strain>
    </source>
</reference>
<dbReference type="Gene3D" id="3.40.50.300">
    <property type="entry name" value="P-loop containing nucleotide triphosphate hydrolases"/>
    <property type="match status" value="1"/>
</dbReference>
<dbReference type="PIRSF" id="PIRSF015617">
    <property type="entry name" value="Adensltrnsf_CobA"/>
    <property type="match status" value="1"/>
</dbReference>
<dbReference type="InterPro" id="IPR003724">
    <property type="entry name" value="CblAdoTrfase_CobA"/>
</dbReference>
<comment type="caution">
    <text evidence="1">The sequence shown here is derived from an EMBL/GenBank/DDBJ whole genome shotgun (WGS) entry which is preliminary data.</text>
</comment>
<dbReference type="GO" id="GO:0009236">
    <property type="term" value="P:cobalamin biosynthetic process"/>
    <property type="evidence" value="ECO:0007669"/>
    <property type="project" value="InterPro"/>
</dbReference>
<dbReference type="InterPro" id="IPR027417">
    <property type="entry name" value="P-loop_NTPase"/>
</dbReference>
<dbReference type="GO" id="GO:0008817">
    <property type="term" value="F:corrinoid adenosyltransferase activity"/>
    <property type="evidence" value="ECO:0007669"/>
    <property type="project" value="InterPro"/>
</dbReference>
<dbReference type="CDD" id="cd00561">
    <property type="entry name" value="CobA_ACA"/>
    <property type="match status" value="1"/>
</dbReference>
<gene>
    <name evidence="1" type="ORF">S12H4_33607</name>
</gene>
<organism evidence="1">
    <name type="scientific">marine sediment metagenome</name>
    <dbReference type="NCBI Taxonomy" id="412755"/>
    <lineage>
        <taxon>unclassified sequences</taxon>
        <taxon>metagenomes</taxon>
        <taxon>ecological metagenomes</taxon>
    </lineage>
</organism>
<dbReference type="AlphaFoldDB" id="X1UIQ1"/>
<dbReference type="Pfam" id="PF02572">
    <property type="entry name" value="CobA_CobO_BtuR"/>
    <property type="match status" value="1"/>
</dbReference>
<dbReference type="NCBIfam" id="TIGR00708">
    <property type="entry name" value="cobA"/>
    <property type="match status" value="1"/>
</dbReference>
<name>X1UIQ1_9ZZZZ</name>
<dbReference type="PANTHER" id="PTHR46638">
    <property type="entry name" value="CORRINOID ADENOSYLTRANSFERASE"/>
    <property type="match status" value="1"/>
</dbReference>
<dbReference type="SUPFAM" id="SSF52540">
    <property type="entry name" value="P-loop containing nucleoside triphosphate hydrolases"/>
    <property type="match status" value="1"/>
</dbReference>
<accession>X1UIQ1</accession>
<dbReference type="NCBIfam" id="NF004637">
    <property type="entry name" value="PRK05986.1"/>
    <property type="match status" value="1"/>
</dbReference>
<dbReference type="PANTHER" id="PTHR46638:SF1">
    <property type="entry name" value="CORRINOID ADENOSYLTRANSFERASE"/>
    <property type="match status" value="1"/>
</dbReference>
<dbReference type="EMBL" id="BARW01019819">
    <property type="protein sequence ID" value="GAI99765.1"/>
    <property type="molecule type" value="Genomic_DNA"/>
</dbReference>
<proteinExistence type="predicted"/>